<dbReference type="Proteomes" id="UP000302163">
    <property type="component" value="Chromosome"/>
</dbReference>
<dbReference type="EMBL" id="CP040428">
    <property type="protein sequence ID" value="QCT21857.1"/>
    <property type="molecule type" value="Genomic_DNA"/>
</dbReference>
<reference evidence="1 2" key="1">
    <citation type="submission" date="2019-05" db="EMBL/GenBank/DDBJ databases">
        <title>Complete genome sequence of Izhakiella calystegiae KSNA2, an endophyte isolated from beach morning glory (Calystegia soldanella).</title>
        <authorList>
            <person name="Jiang L."/>
            <person name="Jeong J.C."/>
            <person name="Kim C.Y."/>
            <person name="Kim D.H."/>
            <person name="Kim S.W."/>
            <person name="Lee j."/>
        </authorList>
    </citation>
    <scope>NUCLEOTIDE SEQUENCE [LARGE SCALE GENOMIC DNA]</scope>
    <source>
        <strain evidence="1 2">KSNA2</strain>
    </source>
</reference>
<protein>
    <submittedName>
        <fullName evidence="1">Uncharacterized protein</fullName>
    </submittedName>
</protein>
<proteinExistence type="predicted"/>
<evidence type="ECO:0000313" key="2">
    <source>
        <dbReference type="Proteomes" id="UP000302163"/>
    </source>
</evidence>
<dbReference type="OrthoDB" id="6627204at2"/>
<dbReference type="AlphaFoldDB" id="A0A4V1G844"/>
<dbReference type="KEGG" id="izh:FEM41_20455"/>
<dbReference type="RefSeq" id="WP_138098013.1">
    <property type="nucleotide sequence ID" value="NZ_CP040428.1"/>
</dbReference>
<gene>
    <name evidence="1" type="ORF">FEM41_20455</name>
</gene>
<sequence>MNIPKAKFLQQSWLRNKASVEKQAHNEAILVRGVLTNTLRNPQTHKQGTFSQFFDVAEYPLLGRGAYPEHISTLQKEFEAAGYEIILEQRNNGFTISIDWRNAGISE</sequence>
<evidence type="ECO:0000313" key="1">
    <source>
        <dbReference type="EMBL" id="QCT21857.1"/>
    </source>
</evidence>
<name>A0A4V1G844_9ENTR</name>
<organism evidence="1 2">
    <name type="scientific">Jejubacter calystegiae</name>
    <dbReference type="NCBI Taxonomy" id="2579935"/>
    <lineage>
        <taxon>Bacteria</taxon>
        <taxon>Pseudomonadati</taxon>
        <taxon>Pseudomonadota</taxon>
        <taxon>Gammaproteobacteria</taxon>
        <taxon>Enterobacterales</taxon>
        <taxon>Enterobacteriaceae</taxon>
        <taxon>Jejubacter</taxon>
    </lineage>
</organism>
<accession>A0A4V1G844</accession>
<keyword evidence="2" id="KW-1185">Reference proteome</keyword>